<reference evidence="2 3" key="1">
    <citation type="submission" date="2021-07" db="EMBL/GenBank/DDBJ databases">
        <authorList>
            <person name="Palmer J.M."/>
        </authorList>
    </citation>
    <scope>NUCLEOTIDE SEQUENCE [LARGE SCALE GENOMIC DNA]</scope>
    <source>
        <strain evidence="2 3">AT_MEX2019</strain>
        <tissue evidence="2">Muscle</tissue>
    </source>
</reference>
<keyword evidence="1" id="KW-0812">Transmembrane</keyword>
<dbReference type="Proteomes" id="UP001345963">
    <property type="component" value="Unassembled WGS sequence"/>
</dbReference>
<protein>
    <submittedName>
        <fullName evidence="2">Uncharacterized protein</fullName>
    </submittedName>
</protein>
<keyword evidence="1" id="KW-1133">Transmembrane helix</keyword>
<keyword evidence="3" id="KW-1185">Reference proteome</keyword>
<sequence>MVWDRCNYSDNIRKPALPPLRSSFPAWKMCSLGQGIQPPCTVLHFILFQLLLYRTFLFTLLFPQTSLIFFLLQETRLFQFSVVCKVGVVPVGSKSNEGKSRCYCAAVDCAPTPHHLY</sequence>
<feature type="transmembrane region" description="Helical" evidence="1">
    <location>
        <begin position="51"/>
        <end position="72"/>
    </location>
</feature>
<dbReference type="EMBL" id="JAHUTI010059034">
    <property type="protein sequence ID" value="MED6250458.1"/>
    <property type="molecule type" value="Genomic_DNA"/>
</dbReference>
<accession>A0ABU7BJ44</accession>
<evidence type="ECO:0000313" key="3">
    <source>
        <dbReference type="Proteomes" id="UP001345963"/>
    </source>
</evidence>
<proteinExistence type="predicted"/>
<keyword evidence="1" id="KW-0472">Membrane</keyword>
<gene>
    <name evidence="2" type="ORF">ATANTOWER_011974</name>
</gene>
<evidence type="ECO:0000256" key="1">
    <source>
        <dbReference type="SAM" id="Phobius"/>
    </source>
</evidence>
<organism evidence="2 3">
    <name type="scientific">Ataeniobius toweri</name>
    <dbReference type="NCBI Taxonomy" id="208326"/>
    <lineage>
        <taxon>Eukaryota</taxon>
        <taxon>Metazoa</taxon>
        <taxon>Chordata</taxon>
        <taxon>Craniata</taxon>
        <taxon>Vertebrata</taxon>
        <taxon>Euteleostomi</taxon>
        <taxon>Actinopterygii</taxon>
        <taxon>Neopterygii</taxon>
        <taxon>Teleostei</taxon>
        <taxon>Neoteleostei</taxon>
        <taxon>Acanthomorphata</taxon>
        <taxon>Ovalentaria</taxon>
        <taxon>Atherinomorphae</taxon>
        <taxon>Cyprinodontiformes</taxon>
        <taxon>Goodeidae</taxon>
        <taxon>Ataeniobius</taxon>
    </lineage>
</organism>
<evidence type="ECO:0000313" key="2">
    <source>
        <dbReference type="EMBL" id="MED6250458.1"/>
    </source>
</evidence>
<name>A0ABU7BJ44_9TELE</name>
<comment type="caution">
    <text evidence="2">The sequence shown here is derived from an EMBL/GenBank/DDBJ whole genome shotgun (WGS) entry which is preliminary data.</text>
</comment>